<feature type="non-terminal residue" evidence="4">
    <location>
        <position position="225"/>
    </location>
</feature>
<feature type="non-terminal residue" evidence="4">
    <location>
        <position position="1"/>
    </location>
</feature>
<evidence type="ECO:0000256" key="1">
    <source>
        <dbReference type="SAM" id="Coils"/>
    </source>
</evidence>
<evidence type="ECO:0000313" key="5">
    <source>
        <dbReference type="Proteomes" id="UP000519684"/>
    </source>
</evidence>
<dbReference type="InterPro" id="IPR036872">
    <property type="entry name" value="CH_dom_sf"/>
</dbReference>
<name>A0A7L2CY57_CATFU</name>
<organism evidence="4 5">
    <name type="scientific">Catharus fuscescens</name>
    <name type="common">Veery</name>
    <name type="synonym">Turdus fuscescens</name>
    <dbReference type="NCBI Taxonomy" id="159581"/>
    <lineage>
        <taxon>Eukaryota</taxon>
        <taxon>Metazoa</taxon>
        <taxon>Chordata</taxon>
        <taxon>Craniata</taxon>
        <taxon>Vertebrata</taxon>
        <taxon>Euteleostomi</taxon>
        <taxon>Archelosauria</taxon>
        <taxon>Archosauria</taxon>
        <taxon>Dinosauria</taxon>
        <taxon>Saurischia</taxon>
        <taxon>Theropoda</taxon>
        <taxon>Coelurosauria</taxon>
        <taxon>Aves</taxon>
        <taxon>Neognathae</taxon>
        <taxon>Neoaves</taxon>
        <taxon>Telluraves</taxon>
        <taxon>Australaves</taxon>
        <taxon>Passeriformes</taxon>
        <taxon>Turdidae</taxon>
        <taxon>Catharus</taxon>
    </lineage>
</organism>
<keyword evidence="1" id="KW-0175">Coiled coil</keyword>
<dbReference type="Pfam" id="PF06294">
    <property type="entry name" value="CH_2"/>
    <property type="match status" value="1"/>
</dbReference>
<protein>
    <submittedName>
        <fullName evidence="4">SPEF1 protein</fullName>
    </submittedName>
</protein>
<dbReference type="AlphaFoldDB" id="A0A7L2CY57"/>
<dbReference type="PANTHER" id="PTHR12509:SF9">
    <property type="entry name" value="SPERM FLAGELLAR PROTEIN 1 ISOFORM X1"/>
    <property type="match status" value="1"/>
</dbReference>
<accession>A0A7L2CY57</accession>
<proteinExistence type="predicted"/>
<dbReference type="GO" id="GO:0005930">
    <property type="term" value="C:axoneme"/>
    <property type="evidence" value="ECO:0007669"/>
    <property type="project" value="TreeGrafter"/>
</dbReference>
<dbReference type="InterPro" id="IPR001715">
    <property type="entry name" value="CH_dom"/>
</dbReference>
<dbReference type="InterPro" id="IPR010441">
    <property type="entry name" value="CH_2"/>
</dbReference>
<reference evidence="4 5" key="1">
    <citation type="submission" date="2019-09" db="EMBL/GenBank/DDBJ databases">
        <title>Bird 10,000 Genomes (B10K) Project - Family phase.</title>
        <authorList>
            <person name="Zhang G."/>
        </authorList>
    </citation>
    <scope>NUCLEOTIDE SEQUENCE [LARGE SCALE GENOMIC DNA]</scope>
    <source>
        <strain evidence="4">B10K-DU-001-17</strain>
        <tissue evidence="4">Muscle</tissue>
    </source>
</reference>
<evidence type="ECO:0000256" key="2">
    <source>
        <dbReference type="SAM" id="MobiDB-lite"/>
    </source>
</evidence>
<dbReference type="EMBL" id="VWYD01010739">
    <property type="protein sequence ID" value="NXQ42042.1"/>
    <property type="molecule type" value="Genomic_DNA"/>
</dbReference>
<feature type="compositionally biased region" description="Gly residues" evidence="2">
    <location>
        <begin position="147"/>
        <end position="157"/>
    </location>
</feature>
<dbReference type="GO" id="GO:0008017">
    <property type="term" value="F:microtubule binding"/>
    <property type="evidence" value="ECO:0007669"/>
    <property type="project" value="TreeGrafter"/>
</dbReference>
<dbReference type="SUPFAM" id="SSF47576">
    <property type="entry name" value="Calponin-homology domain, CH-domain"/>
    <property type="match status" value="1"/>
</dbReference>
<dbReference type="InterPro" id="IPR052111">
    <property type="entry name" value="Spermatogenesis_Ciliary_MAP"/>
</dbReference>
<feature type="region of interest" description="Disordered" evidence="2">
    <location>
        <begin position="107"/>
        <end position="163"/>
    </location>
</feature>
<evidence type="ECO:0000259" key="3">
    <source>
        <dbReference type="PROSITE" id="PS50021"/>
    </source>
</evidence>
<dbReference type="Gene3D" id="1.10.418.10">
    <property type="entry name" value="Calponin-like domain"/>
    <property type="match status" value="1"/>
</dbReference>
<feature type="coiled-coil region" evidence="1">
    <location>
        <begin position="175"/>
        <end position="202"/>
    </location>
</feature>
<dbReference type="FunFam" id="1.10.418.10:FF:000059">
    <property type="entry name" value="RIKEN cDNA 6430531B16 gene"/>
    <property type="match status" value="1"/>
</dbReference>
<dbReference type="PROSITE" id="PS50021">
    <property type="entry name" value="CH"/>
    <property type="match status" value="1"/>
</dbReference>
<comment type="caution">
    <text evidence="4">The sequence shown here is derived from an EMBL/GenBank/DDBJ whole genome shotgun (WGS) entry which is preliminary data.</text>
</comment>
<keyword evidence="5" id="KW-1185">Reference proteome</keyword>
<dbReference type="GO" id="GO:0051493">
    <property type="term" value="P:regulation of cytoskeleton organization"/>
    <property type="evidence" value="ECO:0007669"/>
    <property type="project" value="TreeGrafter"/>
</dbReference>
<dbReference type="PANTHER" id="PTHR12509">
    <property type="entry name" value="SPERMATOGENESIS-ASSOCIATED 4-RELATED"/>
    <property type="match status" value="1"/>
</dbReference>
<sequence>DTSLVSLYRWLDTVPLSRPRRNIARDFSDGVLAAEVVKFFFPSMVELHSFVPTSSTAQKVANWGHLNRKVLSKLNLRVPEEMIQQLVQSRPGMAEQLLQLLRQKIQERQRQRKPPAEPAEPEEGGYLDTGRDEGKKGSQNPSLGPFGVPGRGQGCPGRGVAAQPGAVLGDMRQQLEEREHALQLARDTIQILQAKVGRLEQLLLLKNLRIDDLSRRLQQLQSHRR</sequence>
<evidence type="ECO:0000313" key="4">
    <source>
        <dbReference type="EMBL" id="NXQ42042.1"/>
    </source>
</evidence>
<feature type="domain" description="Calponin-homology (CH)" evidence="3">
    <location>
        <begin position="1"/>
        <end position="106"/>
    </location>
</feature>
<gene>
    <name evidence="4" type="primary">Spef1</name>
    <name evidence="4" type="ORF">CATFUS_R14894</name>
</gene>
<dbReference type="Proteomes" id="UP000519684">
    <property type="component" value="Unassembled WGS sequence"/>
</dbReference>